<keyword evidence="4" id="KW-1185">Reference proteome</keyword>
<dbReference type="RefSeq" id="WP_087438666.1">
    <property type="nucleotide sequence ID" value="NZ_CP021416.1"/>
</dbReference>
<dbReference type="Proteomes" id="UP000217349">
    <property type="component" value="Chromosome"/>
</dbReference>
<evidence type="ECO:0000313" key="5">
    <source>
        <dbReference type="Proteomes" id="UP000217349"/>
    </source>
</evidence>
<dbReference type="Proteomes" id="UP000196005">
    <property type="component" value="Chromosome"/>
</dbReference>
<protein>
    <submittedName>
        <fullName evidence="3">Membrane protein</fullName>
    </submittedName>
</protein>
<reference evidence="4" key="1">
    <citation type="submission" date="2017-05" db="EMBL/GenBank/DDBJ databases">
        <title>Dechlorination kinetics govern the competition between two new strains of the genus Sulfurospirillum.</title>
        <authorList>
            <person name="Buttet G.F."/>
            <person name="Murray A.M."/>
            <person name="Goris T."/>
            <person name="Burion M."/>
            <person name="Lin B."/>
            <person name="Rolle M."/>
            <person name="Maillard J."/>
        </authorList>
    </citation>
    <scope>NUCLEOTIDE SEQUENCE [LARGE SCALE GENOMIC DNA]</scope>
    <source>
        <strain evidence="4">SL2-1</strain>
    </source>
</reference>
<dbReference type="PANTHER" id="PTHR38568:SF1">
    <property type="entry name" value="DUF445 DOMAIN-CONTAINING PROTEIN"/>
    <property type="match status" value="1"/>
</dbReference>
<dbReference type="AlphaFoldDB" id="A0A1Y0HL61"/>
<dbReference type="PANTHER" id="PTHR38568">
    <property type="entry name" value="DUF445 DOMAIN-CONTAINING PROTEIN-RELATED"/>
    <property type="match status" value="1"/>
</dbReference>
<reference evidence="5" key="2">
    <citation type="submission" date="2017-09" db="EMBL/GenBank/DDBJ databases">
        <title>The complete genome of Sulfurospirillum sp. JPD-1.</title>
        <authorList>
            <person name="Goris T."/>
        </authorList>
    </citation>
    <scope>NUCLEOTIDE SEQUENCE [LARGE SCALE GENOMIC DNA]</scope>
    <source>
        <strain evidence="5">JPD-1</strain>
    </source>
</reference>
<evidence type="ECO:0000313" key="2">
    <source>
        <dbReference type="EMBL" id="ARU48822.1"/>
    </source>
</evidence>
<dbReference type="EMBL" id="CP023275">
    <property type="protein sequence ID" value="ATB69686.1"/>
    <property type="molecule type" value="Genomic_DNA"/>
</dbReference>
<dbReference type="KEGG" id="sulj:SJPD1_1579"/>
<organism evidence="2 4">
    <name type="scientific">Sulfurospirillum diekertiae</name>
    <dbReference type="NCBI Taxonomy" id="1854492"/>
    <lineage>
        <taxon>Bacteria</taxon>
        <taxon>Pseudomonadati</taxon>
        <taxon>Campylobacterota</taxon>
        <taxon>Epsilonproteobacteria</taxon>
        <taxon>Campylobacterales</taxon>
        <taxon>Sulfurospirillaceae</taxon>
        <taxon>Sulfurospirillum</taxon>
    </lineage>
</organism>
<dbReference type="KEGG" id="suls:Sdiek1_1661"/>
<accession>A0A290HV17</accession>
<reference evidence="3" key="3">
    <citation type="submission" date="2017-09" db="EMBL/GenBank/DDBJ databases">
        <authorList>
            <person name="Goris T."/>
        </authorList>
    </citation>
    <scope>NUCLEOTIDE SEQUENCE</scope>
    <source>
        <strain evidence="3">JPD-1</strain>
    </source>
</reference>
<dbReference type="OrthoDB" id="5338794at2"/>
<gene>
    <name evidence="2" type="ORF">Sdiek1_1661</name>
    <name evidence="3" type="ORF">SJPD1_1579</name>
</gene>
<evidence type="ECO:0000313" key="4">
    <source>
        <dbReference type="Proteomes" id="UP000196005"/>
    </source>
</evidence>
<sequence length="236" mass="26204">MKIDKSWWTDIISVSLIGVSFLIPAPYAHWSLLTGLFAFSGAVTNQIAIHMLFEKVPFLYGSGVIQLQFEAFKASIKNLMMDQFFTKEQLDAFFAKEEKTLDLSPVIAEVDFSPAFDALTKTVMESSFGGMLGMFGGAGALEGLRAPFSEKLKDSIIEISESNVFQQKIAQTIQNSSLTDDMLITIEQMIDARLNELTPQMVKEIVQNFIKEHLGWLVVWGGFFGALIGLLSTLVI</sequence>
<accession>A0A1Y0HL61</accession>
<keyword evidence="1" id="KW-0812">Transmembrane</keyword>
<evidence type="ECO:0000256" key="1">
    <source>
        <dbReference type="SAM" id="Phobius"/>
    </source>
</evidence>
<dbReference type="EMBL" id="CP021416">
    <property type="protein sequence ID" value="ARU48822.1"/>
    <property type="molecule type" value="Genomic_DNA"/>
</dbReference>
<feature type="transmembrane region" description="Helical" evidence="1">
    <location>
        <begin position="7"/>
        <end position="27"/>
    </location>
</feature>
<feature type="transmembrane region" description="Helical" evidence="1">
    <location>
        <begin position="214"/>
        <end position="235"/>
    </location>
</feature>
<keyword evidence="1" id="KW-1133">Transmembrane helix</keyword>
<evidence type="ECO:0000313" key="3">
    <source>
        <dbReference type="EMBL" id="ATB69686.1"/>
    </source>
</evidence>
<proteinExistence type="predicted"/>
<reference evidence="3" key="5">
    <citation type="journal article" date="2020" name="MicrobiologyOpen">
        <title>Tetrachloroethene respiration in Sulfurospirillum species is regulated by a two-component system as unraveled by comparative genomics, transcriptomics, and regulator binding studies.</title>
        <authorList>
            <person name="Esken J."/>
            <person name="Goris T."/>
            <person name="Gadkari J."/>
            <person name="Bischler T."/>
            <person name="Forstner K.U."/>
            <person name="Sharma C.M."/>
            <person name="Diekert G."/>
            <person name="Schubert T."/>
        </authorList>
    </citation>
    <scope>NUCLEOTIDE SEQUENCE</scope>
    <source>
        <strain evidence="3">JPD-1</strain>
    </source>
</reference>
<reference evidence="2" key="4">
    <citation type="journal article" date="2018" name="FEMS Microbiol. Ecol.">
        <title>Coexistence of two distinct Sulfurospirillum populations respiring tetrachloroethene-genomic and kinetic considerations. .</title>
        <authorList>
            <person name="Buttet G.F."/>
            <person name="Murray A.M."/>
            <person name="Goris T."/>
            <person name="Burion M."/>
            <person name="Jin B."/>
            <person name="Rolle M."/>
            <person name="Holliger C."/>
            <person name="Maillard J."/>
        </authorList>
    </citation>
    <scope>NUCLEOTIDE SEQUENCE</scope>
    <source>
        <strain evidence="2">SL2-1</strain>
    </source>
</reference>
<name>A0A1Y0HL61_9BACT</name>
<keyword evidence="1" id="KW-0472">Membrane</keyword>